<dbReference type="PANTHER" id="PTHR39188:SF3">
    <property type="entry name" value="STAGE IV SPORULATION PROTEIN FB"/>
    <property type="match status" value="1"/>
</dbReference>
<feature type="transmembrane region" description="Helical" evidence="12">
    <location>
        <begin position="31"/>
        <end position="54"/>
    </location>
</feature>
<feature type="domain" description="Peptidase M50" evidence="13">
    <location>
        <begin position="31"/>
        <end position="95"/>
    </location>
</feature>
<comment type="similarity">
    <text evidence="3">Belongs to the peptidase M50B family.</text>
</comment>
<keyword evidence="4" id="KW-0645">Protease</keyword>
<organism evidence="14 15">
    <name type="scientific">Paenibacillus albilobatus</name>
    <dbReference type="NCBI Taxonomy" id="2716884"/>
    <lineage>
        <taxon>Bacteria</taxon>
        <taxon>Bacillati</taxon>
        <taxon>Bacillota</taxon>
        <taxon>Bacilli</taxon>
        <taxon>Bacillales</taxon>
        <taxon>Paenibacillaceae</taxon>
        <taxon>Paenibacillus</taxon>
    </lineage>
</organism>
<keyword evidence="6" id="KW-0479">Metal-binding</keyword>
<keyword evidence="7" id="KW-0378">Hydrolase</keyword>
<keyword evidence="9 12" id="KW-1133">Transmembrane helix</keyword>
<comment type="caution">
    <text evidence="14">The sequence shown here is derived from an EMBL/GenBank/DDBJ whole genome shotgun (WGS) entry which is preliminary data.</text>
</comment>
<dbReference type="Pfam" id="PF02163">
    <property type="entry name" value="Peptidase_M50"/>
    <property type="match status" value="1"/>
</dbReference>
<feature type="transmembrane region" description="Helical" evidence="12">
    <location>
        <begin position="115"/>
        <end position="134"/>
    </location>
</feature>
<dbReference type="RefSeq" id="WP_160045084.1">
    <property type="nucleotide sequence ID" value="NZ_BORQ01000012.1"/>
</dbReference>
<reference evidence="14" key="1">
    <citation type="submission" date="2021-03" db="EMBL/GenBank/DDBJ databases">
        <title>Antimicrobial resistance genes in bacteria isolated from Japanese honey, and their potential for conferring macrolide and lincosamide resistance in the American foulbrood pathogen Paenibacillus larvae.</title>
        <authorList>
            <person name="Okamoto M."/>
            <person name="Kumagai M."/>
            <person name="Kanamori H."/>
            <person name="Takamatsu D."/>
        </authorList>
    </citation>
    <scope>NUCLEOTIDE SEQUENCE</scope>
    <source>
        <strain evidence="14">J2TS6</strain>
    </source>
</reference>
<evidence type="ECO:0000256" key="7">
    <source>
        <dbReference type="ARBA" id="ARBA00022801"/>
    </source>
</evidence>
<evidence type="ECO:0000256" key="2">
    <source>
        <dbReference type="ARBA" id="ARBA00004141"/>
    </source>
</evidence>
<evidence type="ECO:0000259" key="13">
    <source>
        <dbReference type="Pfam" id="PF02163"/>
    </source>
</evidence>
<evidence type="ECO:0000256" key="11">
    <source>
        <dbReference type="ARBA" id="ARBA00023136"/>
    </source>
</evidence>
<dbReference type="CDD" id="cd06161">
    <property type="entry name" value="S2P-M50_SpoIVFB"/>
    <property type="match status" value="1"/>
</dbReference>
<dbReference type="GO" id="GO:0006508">
    <property type="term" value="P:proteolysis"/>
    <property type="evidence" value="ECO:0007669"/>
    <property type="project" value="UniProtKB-KW"/>
</dbReference>
<gene>
    <name evidence="14" type="ORF">J2TS6_58960</name>
</gene>
<evidence type="ECO:0000256" key="10">
    <source>
        <dbReference type="ARBA" id="ARBA00023049"/>
    </source>
</evidence>
<sequence>MINVRGITLSLHPFFVILMLFSVVTGHFLELIVLFSIVFIHELGHLAAALLCGVRIRSIQMLPFGGVVEIEDHGQLTAWREIGIAAAGPLMNAMMIGGALLFREAGWGDGAFLSYVVYGNAMIAGFNLLPVLPLDGGKILHAAASLFFPYHQTLLWSSRISVAGSAAVVLLSVSPLLQGEAKIHLNLLMIGIFLLYSNWMDYRHIPYRFTRFLMNREKGYGEAARKGSFAQPIIADPAKHLDSILRLFKRGKYHVVYVINKQGGLIAMLPEQRLISAYFATERPTLLR</sequence>
<evidence type="ECO:0000256" key="5">
    <source>
        <dbReference type="ARBA" id="ARBA00022692"/>
    </source>
</evidence>
<keyword evidence="8" id="KW-0862">Zinc</keyword>
<dbReference type="GO" id="GO:0046872">
    <property type="term" value="F:metal ion binding"/>
    <property type="evidence" value="ECO:0007669"/>
    <property type="project" value="UniProtKB-KW"/>
</dbReference>
<evidence type="ECO:0000256" key="8">
    <source>
        <dbReference type="ARBA" id="ARBA00022833"/>
    </source>
</evidence>
<evidence type="ECO:0000313" key="14">
    <source>
        <dbReference type="EMBL" id="GIO34755.1"/>
    </source>
</evidence>
<evidence type="ECO:0000256" key="6">
    <source>
        <dbReference type="ARBA" id="ARBA00022723"/>
    </source>
</evidence>
<evidence type="ECO:0000256" key="9">
    <source>
        <dbReference type="ARBA" id="ARBA00022989"/>
    </source>
</evidence>
<dbReference type="AlphaFoldDB" id="A0A919XPX2"/>
<keyword evidence="11 12" id="KW-0472">Membrane</keyword>
<protein>
    <submittedName>
        <fullName evidence="14">Stage IV sporulation protein FB</fullName>
    </submittedName>
</protein>
<evidence type="ECO:0000256" key="4">
    <source>
        <dbReference type="ARBA" id="ARBA00022670"/>
    </source>
</evidence>
<keyword evidence="15" id="KW-1185">Reference proteome</keyword>
<comment type="cofactor">
    <cofactor evidence="1">
        <name>Zn(2+)</name>
        <dbReference type="ChEBI" id="CHEBI:29105"/>
    </cofactor>
</comment>
<dbReference type="GO" id="GO:0016020">
    <property type="term" value="C:membrane"/>
    <property type="evidence" value="ECO:0007669"/>
    <property type="project" value="UniProtKB-SubCell"/>
</dbReference>
<proteinExistence type="inferred from homology"/>
<evidence type="ECO:0000256" key="1">
    <source>
        <dbReference type="ARBA" id="ARBA00001947"/>
    </source>
</evidence>
<dbReference type="PANTHER" id="PTHR39188">
    <property type="entry name" value="MEMBRANE-ASSOCIATED ZINC METALLOPROTEASE M50B"/>
    <property type="match status" value="1"/>
</dbReference>
<accession>A0A919XPX2</accession>
<dbReference type="Proteomes" id="UP000679779">
    <property type="component" value="Unassembled WGS sequence"/>
</dbReference>
<evidence type="ECO:0000256" key="3">
    <source>
        <dbReference type="ARBA" id="ARBA00007931"/>
    </source>
</evidence>
<dbReference type="InterPro" id="IPR008915">
    <property type="entry name" value="Peptidase_M50"/>
</dbReference>
<feature type="transmembrane region" description="Helical" evidence="12">
    <location>
        <begin position="183"/>
        <end position="202"/>
    </location>
</feature>
<feature type="transmembrane region" description="Helical" evidence="12">
    <location>
        <begin position="154"/>
        <end position="177"/>
    </location>
</feature>
<keyword evidence="5 12" id="KW-0812">Transmembrane</keyword>
<evidence type="ECO:0000256" key="12">
    <source>
        <dbReference type="SAM" id="Phobius"/>
    </source>
</evidence>
<name>A0A919XPX2_9BACL</name>
<dbReference type="EMBL" id="BORQ01000012">
    <property type="protein sequence ID" value="GIO34755.1"/>
    <property type="molecule type" value="Genomic_DNA"/>
</dbReference>
<dbReference type="GO" id="GO:0008237">
    <property type="term" value="F:metallopeptidase activity"/>
    <property type="evidence" value="ECO:0007669"/>
    <property type="project" value="UniProtKB-KW"/>
</dbReference>
<feature type="transmembrane region" description="Helical" evidence="12">
    <location>
        <begin position="7"/>
        <end position="25"/>
    </location>
</feature>
<keyword evidence="10" id="KW-0482">Metalloprotease</keyword>
<evidence type="ECO:0000313" key="15">
    <source>
        <dbReference type="Proteomes" id="UP000679779"/>
    </source>
</evidence>
<comment type="subcellular location">
    <subcellularLocation>
        <location evidence="2">Membrane</location>
        <topology evidence="2">Multi-pass membrane protein</topology>
    </subcellularLocation>
</comment>